<evidence type="ECO:0000313" key="2">
    <source>
        <dbReference type="EMBL" id="CAA2964696.1"/>
    </source>
</evidence>
<sequence length="77" mass="8556">MGRRSQQLGDLLFTVVVVNLSIFRSAVLFLYPLLIAVIVEKRSPLAVNGDSQFCIPRSKHHCVRCLVAVGGDDRWSS</sequence>
<dbReference type="Gramene" id="OE9A068316T1">
    <property type="protein sequence ID" value="OE9A068316C1"/>
    <property type="gene ID" value="OE9A068316"/>
</dbReference>
<reference evidence="2 3" key="1">
    <citation type="submission" date="2019-12" db="EMBL/GenBank/DDBJ databases">
        <authorList>
            <person name="Alioto T."/>
            <person name="Alioto T."/>
            <person name="Gomez Garrido J."/>
        </authorList>
    </citation>
    <scope>NUCLEOTIDE SEQUENCE [LARGE SCALE GENOMIC DNA]</scope>
</reference>
<keyword evidence="3" id="KW-1185">Reference proteome</keyword>
<dbReference type="EMBL" id="CACTIH010001828">
    <property type="protein sequence ID" value="CAA2964696.1"/>
    <property type="molecule type" value="Genomic_DNA"/>
</dbReference>
<keyword evidence="1" id="KW-0472">Membrane</keyword>
<protein>
    <submittedName>
        <fullName evidence="2">Uncharacterized protein</fullName>
    </submittedName>
</protein>
<proteinExistence type="predicted"/>
<comment type="caution">
    <text evidence="2">The sequence shown here is derived from an EMBL/GenBank/DDBJ whole genome shotgun (WGS) entry which is preliminary data.</text>
</comment>
<keyword evidence="1" id="KW-0812">Transmembrane</keyword>
<name>A0A8S0QCF9_OLEEU</name>
<keyword evidence="1" id="KW-1133">Transmembrane helix</keyword>
<feature type="transmembrane region" description="Helical" evidence="1">
    <location>
        <begin position="12"/>
        <end position="39"/>
    </location>
</feature>
<dbReference type="AlphaFoldDB" id="A0A8S0QCF9"/>
<accession>A0A8S0QCF9</accession>
<evidence type="ECO:0000313" key="3">
    <source>
        <dbReference type="Proteomes" id="UP000594638"/>
    </source>
</evidence>
<gene>
    <name evidence="2" type="ORF">OLEA9_A068316</name>
</gene>
<dbReference type="Proteomes" id="UP000594638">
    <property type="component" value="Unassembled WGS sequence"/>
</dbReference>
<organism evidence="2 3">
    <name type="scientific">Olea europaea subsp. europaea</name>
    <dbReference type="NCBI Taxonomy" id="158383"/>
    <lineage>
        <taxon>Eukaryota</taxon>
        <taxon>Viridiplantae</taxon>
        <taxon>Streptophyta</taxon>
        <taxon>Embryophyta</taxon>
        <taxon>Tracheophyta</taxon>
        <taxon>Spermatophyta</taxon>
        <taxon>Magnoliopsida</taxon>
        <taxon>eudicotyledons</taxon>
        <taxon>Gunneridae</taxon>
        <taxon>Pentapetalae</taxon>
        <taxon>asterids</taxon>
        <taxon>lamiids</taxon>
        <taxon>Lamiales</taxon>
        <taxon>Oleaceae</taxon>
        <taxon>Oleeae</taxon>
        <taxon>Olea</taxon>
    </lineage>
</organism>
<evidence type="ECO:0000256" key="1">
    <source>
        <dbReference type="SAM" id="Phobius"/>
    </source>
</evidence>